<dbReference type="SUPFAM" id="SSF53850">
    <property type="entry name" value="Periplasmic binding protein-like II"/>
    <property type="match status" value="1"/>
</dbReference>
<dbReference type="CDD" id="cd13563">
    <property type="entry name" value="PBP2_SsuA_like_6"/>
    <property type="match status" value="1"/>
</dbReference>
<dbReference type="RefSeq" id="WP_083725561.1">
    <property type="nucleotide sequence ID" value="NZ_FOUD01000011.1"/>
</dbReference>
<gene>
    <name evidence="6" type="ORF">BXT89_05575</name>
</gene>
<dbReference type="GO" id="GO:0042597">
    <property type="term" value="C:periplasmic space"/>
    <property type="evidence" value="ECO:0007669"/>
    <property type="project" value="UniProtKB-SubCell"/>
</dbReference>
<name>A0A1S8DH81_9GAMM</name>
<proteinExistence type="inferred from homology"/>
<keyword evidence="7" id="KW-1185">Reference proteome</keyword>
<evidence type="ECO:0000256" key="3">
    <source>
        <dbReference type="ARBA" id="ARBA00022729"/>
    </source>
</evidence>
<dbReference type="Gene3D" id="3.40.190.10">
    <property type="entry name" value="Periplasmic binding protein-like II"/>
    <property type="match status" value="2"/>
</dbReference>
<sequence>MTAPRFSFVRKSLAGISLAAAAVLSPVAAQAADSMTIGTVVWAGYGPFYVADKLDLYDQFGLDVELQFFNDPALLPSAMAGNAVDGAMLTYDQVVGSVAKGLPHRVVMPIDFSYGGDAIVAEKSITSVADFKGQQVGFNPLSPSDFLLAYALQINGMGESDIESVNMTPEGIPSAMASGSLPIGVTYEPNVSQILAMGGGDKFHVVYSSKDAPGLITDVLAFSEDQIKENPEAITAMIKGYQAGLEYMQAHPEESAEIIGKVLGVSGAEALEQMEGVYNIPLSEMGQNFVESSETTSFYGSGAVIANLLLKNKQIPAIPDFADTFDASFVSELTK</sequence>
<dbReference type="EMBL" id="MUBC01000009">
    <property type="protein sequence ID" value="ONM44798.1"/>
    <property type="molecule type" value="Genomic_DNA"/>
</dbReference>
<dbReference type="PANTHER" id="PTHR30024">
    <property type="entry name" value="ALIPHATIC SULFONATES-BINDING PROTEIN-RELATED"/>
    <property type="match status" value="1"/>
</dbReference>
<reference evidence="6 7" key="1">
    <citation type="submission" date="2017-01" db="EMBL/GenBank/DDBJ databases">
        <title>Draft genome sequence of Pseudomonas pachastrellae type strain CCUG 46540T from a deep sea.</title>
        <authorList>
            <person name="Gomila M."/>
            <person name="Mulet M."/>
            <person name="Lalucat J."/>
            <person name="Garcia-Valdes E."/>
        </authorList>
    </citation>
    <scope>NUCLEOTIDE SEQUENCE [LARGE SCALE GENOMIC DNA]</scope>
    <source>
        <strain evidence="6 7">CCUG 46540</strain>
    </source>
</reference>
<evidence type="ECO:0000256" key="2">
    <source>
        <dbReference type="ARBA" id="ARBA00010742"/>
    </source>
</evidence>
<evidence type="ECO:0000313" key="7">
    <source>
        <dbReference type="Proteomes" id="UP000242847"/>
    </source>
</evidence>
<evidence type="ECO:0000313" key="6">
    <source>
        <dbReference type="EMBL" id="ONM44798.1"/>
    </source>
</evidence>
<dbReference type="PANTHER" id="PTHR30024:SF47">
    <property type="entry name" value="TAURINE-BINDING PERIPLASMIC PROTEIN"/>
    <property type="match status" value="1"/>
</dbReference>
<dbReference type="OrthoDB" id="5292144at2"/>
<evidence type="ECO:0000259" key="5">
    <source>
        <dbReference type="Pfam" id="PF09084"/>
    </source>
</evidence>
<protein>
    <submittedName>
        <fullName evidence="6">Nitrate ABC transporter substrate-binding protein</fullName>
    </submittedName>
</protein>
<evidence type="ECO:0000256" key="1">
    <source>
        <dbReference type="ARBA" id="ARBA00004418"/>
    </source>
</evidence>
<feature type="signal peptide" evidence="4">
    <location>
        <begin position="1"/>
        <end position="31"/>
    </location>
</feature>
<evidence type="ECO:0000256" key="4">
    <source>
        <dbReference type="SAM" id="SignalP"/>
    </source>
</evidence>
<dbReference type="AlphaFoldDB" id="A0A1S8DH81"/>
<accession>A0A1S8DH81</accession>
<dbReference type="Pfam" id="PF09084">
    <property type="entry name" value="NMT1"/>
    <property type="match status" value="1"/>
</dbReference>
<dbReference type="Proteomes" id="UP000242847">
    <property type="component" value="Unassembled WGS sequence"/>
</dbReference>
<feature type="chain" id="PRO_5010578874" evidence="4">
    <location>
        <begin position="32"/>
        <end position="335"/>
    </location>
</feature>
<feature type="domain" description="SsuA/THI5-like" evidence="5">
    <location>
        <begin position="46"/>
        <end position="254"/>
    </location>
</feature>
<dbReference type="InterPro" id="IPR015168">
    <property type="entry name" value="SsuA/THI5"/>
</dbReference>
<keyword evidence="3 4" id="KW-0732">Signal</keyword>
<organism evidence="6 7">
    <name type="scientific">Halopseudomonas pachastrellae</name>
    <dbReference type="NCBI Taxonomy" id="254161"/>
    <lineage>
        <taxon>Bacteria</taxon>
        <taxon>Pseudomonadati</taxon>
        <taxon>Pseudomonadota</taxon>
        <taxon>Gammaproteobacteria</taxon>
        <taxon>Pseudomonadales</taxon>
        <taxon>Pseudomonadaceae</taxon>
        <taxon>Halopseudomonas</taxon>
    </lineage>
</organism>
<comment type="caution">
    <text evidence="6">The sequence shown here is derived from an EMBL/GenBank/DDBJ whole genome shotgun (WGS) entry which is preliminary data.</text>
</comment>
<comment type="similarity">
    <text evidence="2">Belongs to the bacterial solute-binding protein SsuA/TauA family.</text>
</comment>
<comment type="subcellular location">
    <subcellularLocation>
        <location evidence="1">Periplasm</location>
    </subcellularLocation>
</comment>
<dbReference type="STRING" id="254161.SAMN05216256_111111"/>